<dbReference type="EMBL" id="CP042344">
    <property type="protein sequence ID" value="QEA13559.1"/>
    <property type="molecule type" value="Genomic_DNA"/>
</dbReference>
<feature type="transmembrane region" description="Helical" evidence="2">
    <location>
        <begin position="88"/>
        <end position="105"/>
    </location>
</feature>
<feature type="transmembrane region" description="Helical" evidence="2">
    <location>
        <begin position="187"/>
        <end position="208"/>
    </location>
</feature>
<dbReference type="AlphaFoldDB" id="A0A5B8RVD3"/>
<accession>A0A5B8RVD3</accession>
<evidence type="ECO:0000313" key="3">
    <source>
        <dbReference type="EMBL" id="QEA13559.1"/>
    </source>
</evidence>
<sequence>MAARSGIAHHALTVLVGQLAVMAFGVTDTIVTGRYSQDSLAALSIGSAVFVSVYVAVMGLFQALLPIWAELHGARRPQAIGASVRQTLYLWLAASALGMAILLHPGAVLRATEVPGALQTEVRSYLAILAFALPPALLFRIYSTLSQAVDRPQFVTWLQLASLLPKLPLSLWFTFGGAGLAPQGAPGCAWATLVVNYLLLGVALAMLARHPSFRRLALWHRPQAPDWAELRQFLRLGLPAALSITVEVTSFTLMALFIARQGALAAAAHQIAANLAAVLYMVPLSLAIAVSAHVSFCRGAGEETQAAKLALQGFMASALIGCALAAILFLSRTPLAALYTTSTDVAALATALLAWVAVYHVADSMQTLCIFVLRSYRITLAPLLIYGVLLWGLGLGGGYTIAYRGWQGYGPWPSPLPFWGASTAALAITALVLLWLLTRALRWHTRSPSQTRRTAGASRMDSA</sequence>
<dbReference type="RefSeq" id="WP_146913149.1">
    <property type="nucleotide sequence ID" value="NZ_CP042344.1"/>
</dbReference>
<dbReference type="NCBIfam" id="TIGR00797">
    <property type="entry name" value="matE"/>
    <property type="match status" value="1"/>
</dbReference>
<feature type="transmembrane region" description="Helical" evidence="2">
    <location>
        <begin position="309"/>
        <end position="330"/>
    </location>
</feature>
<dbReference type="Proteomes" id="UP000321199">
    <property type="component" value="Chromosome"/>
</dbReference>
<keyword evidence="2" id="KW-0812">Transmembrane</keyword>
<keyword evidence="2" id="KW-0472">Membrane</keyword>
<dbReference type="PANTHER" id="PTHR43298">
    <property type="entry name" value="MULTIDRUG RESISTANCE PROTEIN NORM-RELATED"/>
    <property type="match status" value="1"/>
</dbReference>
<reference evidence="3 4" key="1">
    <citation type="submission" date="2019-07" db="EMBL/GenBank/DDBJ databases">
        <title>Complete genome sequence of Comamonas sp. NLF 7-7 isolated from livestock.</title>
        <authorList>
            <person name="Kim D.H."/>
            <person name="Kim J.G."/>
        </authorList>
    </citation>
    <scope>NUCLEOTIDE SEQUENCE [LARGE SCALE GENOMIC DNA]</scope>
    <source>
        <strain evidence="3 4">NLF 7-7</strain>
    </source>
</reference>
<dbReference type="InterPro" id="IPR002528">
    <property type="entry name" value="MATE_fam"/>
</dbReference>
<gene>
    <name evidence="3" type="ORF">FOZ74_11240</name>
</gene>
<feature type="transmembrane region" description="Helical" evidence="2">
    <location>
        <begin position="383"/>
        <end position="406"/>
    </location>
</feature>
<dbReference type="OrthoDB" id="9780160at2"/>
<dbReference type="GO" id="GO:0042910">
    <property type="term" value="F:xenobiotic transmembrane transporter activity"/>
    <property type="evidence" value="ECO:0007669"/>
    <property type="project" value="InterPro"/>
</dbReference>
<dbReference type="Pfam" id="PF01554">
    <property type="entry name" value="MatE"/>
    <property type="match status" value="2"/>
</dbReference>
<dbReference type="InterPro" id="IPR050222">
    <property type="entry name" value="MATE_MdtK"/>
</dbReference>
<feature type="transmembrane region" description="Helical" evidence="2">
    <location>
        <begin position="236"/>
        <end position="259"/>
    </location>
</feature>
<protein>
    <submittedName>
        <fullName evidence="3">MATE family efflux transporter</fullName>
    </submittedName>
</protein>
<keyword evidence="1" id="KW-0813">Transport</keyword>
<name>A0A5B8RVD3_9BURK</name>
<dbReference type="KEGG" id="cof:FOZ74_11240"/>
<evidence type="ECO:0000256" key="2">
    <source>
        <dbReference type="SAM" id="Phobius"/>
    </source>
</evidence>
<evidence type="ECO:0000313" key="4">
    <source>
        <dbReference type="Proteomes" id="UP000321199"/>
    </source>
</evidence>
<feature type="transmembrane region" description="Helical" evidence="2">
    <location>
        <begin position="125"/>
        <end position="142"/>
    </location>
</feature>
<dbReference type="GO" id="GO:0005886">
    <property type="term" value="C:plasma membrane"/>
    <property type="evidence" value="ECO:0007669"/>
    <property type="project" value="TreeGrafter"/>
</dbReference>
<keyword evidence="2" id="KW-1133">Transmembrane helix</keyword>
<dbReference type="PANTHER" id="PTHR43298:SF2">
    <property type="entry name" value="FMN_FAD EXPORTER YEEO-RELATED"/>
    <property type="match status" value="1"/>
</dbReference>
<feature type="transmembrane region" description="Helical" evidence="2">
    <location>
        <begin position="154"/>
        <end position="175"/>
    </location>
</feature>
<evidence type="ECO:0000256" key="1">
    <source>
        <dbReference type="ARBA" id="ARBA00022448"/>
    </source>
</evidence>
<keyword evidence="4" id="KW-1185">Reference proteome</keyword>
<proteinExistence type="predicted"/>
<feature type="transmembrane region" description="Helical" evidence="2">
    <location>
        <begin position="271"/>
        <end position="297"/>
    </location>
</feature>
<feature type="transmembrane region" description="Helical" evidence="2">
    <location>
        <begin position="336"/>
        <end position="362"/>
    </location>
</feature>
<feature type="transmembrane region" description="Helical" evidence="2">
    <location>
        <begin position="418"/>
        <end position="437"/>
    </location>
</feature>
<dbReference type="GO" id="GO:0015297">
    <property type="term" value="F:antiporter activity"/>
    <property type="evidence" value="ECO:0007669"/>
    <property type="project" value="InterPro"/>
</dbReference>
<organism evidence="3 4">
    <name type="scientific">Comamonas flocculans</name>
    <dbReference type="NCBI Taxonomy" id="2597701"/>
    <lineage>
        <taxon>Bacteria</taxon>
        <taxon>Pseudomonadati</taxon>
        <taxon>Pseudomonadota</taxon>
        <taxon>Betaproteobacteria</taxon>
        <taxon>Burkholderiales</taxon>
        <taxon>Comamonadaceae</taxon>
        <taxon>Comamonas</taxon>
    </lineage>
</organism>
<feature type="transmembrane region" description="Helical" evidence="2">
    <location>
        <begin position="41"/>
        <end position="67"/>
    </location>
</feature>